<dbReference type="GO" id="GO:0003677">
    <property type="term" value="F:DNA binding"/>
    <property type="evidence" value="ECO:0007669"/>
    <property type="project" value="UniProtKB-KW"/>
</dbReference>
<dbReference type="GO" id="GO:0006351">
    <property type="term" value="P:DNA-templated transcription"/>
    <property type="evidence" value="ECO:0007669"/>
    <property type="project" value="InterPro"/>
</dbReference>
<comment type="caution">
    <text evidence="7">The sequence shown here is derived from an EMBL/GenBank/DDBJ whole genome shotgun (WGS) entry which is preliminary data.</text>
</comment>
<protein>
    <recommendedName>
        <fullName evidence="6">Xylanolytic transcriptional activator regulatory domain-containing protein</fullName>
    </recommendedName>
</protein>
<accession>A0AAD9W6F6</accession>
<feature type="domain" description="Xylanolytic transcriptional activator regulatory" evidence="6">
    <location>
        <begin position="37"/>
        <end position="193"/>
    </location>
</feature>
<sequence>MNQNQLHFGSQHSLPRLSSAPSEALKLPDKSLADELIQVYFSRINPGWPIVDEEDFMERYKSTDPRKSVPLLLLNSILLVGAHVSASRHEDYKSLKACFFRRAKMLIDVQFEDDRKVYIQAALLMTWNCDHLEDIVSNSWYWIGFAARTALGLGMHRDISQSRMSAVTKREWIRLWWVLFQFDILVSVAHGRPQAM</sequence>
<dbReference type="InterPro" id="IPR052073">
    <property type="entry name" value="Amide_Lactam_Regulators"/>
</dbReference>
<dbReference type="CDD" id="cd12148">
    <property type="entry name" value="fungal_TF_MHR"/>
    <property type="match status" value="1"/>
</dbReference>
<keyword evidence="3" id="KW-0238">DNA-binding</keyword>
<dbReference type="PANTHER" id="PTHR47171:SF4">
    <property type="entry name" value="ACETAMIDASE REGULATORY PROTEIN"/>
    <property type="match status" value="1"/>
</dbReference>
<keyword evidence="4" id="KW-0804">Transcription</keyword>
<dbReference type="InterPro" id="IPR007219">
    <property type="entry name" value="XnlR_reg_dom"/>
</dbReference>
<organism evidence="7 8">
    <name type="scientific">Phomopsis amygdali</name>
    <name type="common">Fusicoccum amygdali</name>
    <dbReference type="NCBI Taxonomy" id="1214568"/>
    <lineage>
        <taxon>Eukaryota</taxon>
        <taxon>Fungi</taxon>
        <taxon>Dikarya</taxon>
        <taxon>Ascomycota</taxon>
        <taxon>Pezizomycotina</taxon>
        <taxon>Sordariomycetes</taxon>
        <taxon>Sordariomycetidae</taxon>
        <taxon>Diaporthales</taxon>
        <taxon>Diaporthaceae</taxon>
        <taxon>Diaporthe</taxon>
    </lineage>
</organism>
<evidence type="ECO:0000313" key="8">
    <source>
        <dbReference type="Proteomes" id="UP001265746"/>
    </source>
</evidence>
<keyword evidence="8" id="KW-1185">Reference proteome</keyword>
<keyword evidence="5" id="KW-0539">Nucleus</keyword>
<dbReference type="AlphaFoldDB" id="A0AAD9W6F6"/>
<evidence type="ECO:0000259" key="6">
    <source>
        <dbReference type="Pfam" id="PF04082"/>
    </source>
</evidence>
<gene>
    <name evidence="7" type="ORF">N8I77_004875</name>
</gene>
<evidence type="ECO:0000256" key="4">
    <source>
        <dbReference type="ARBA" id="ARBA00023163"/>
    </source>
</evidence>
<dbReference type="EMBL" id="JAUJFL010000002">
    <property type="protein sequence ID" value="KAK2611542.1"/>
    <property type="molecule type" value="Genomic_DNA"/>
</dbReference>
<reference evidence="7" key="1">
    <citation type="submission" date="2023-06" db="EMBL/GenBank/DDBJ databases">
        <authorList>
            <person name="Noh H."/>
        </authorList>
    </citation>
    <scope>NUCLEOTIDE SEQUENCE</scope>
    <source>
        <strain evidence="7">DUCC20226</strain>
    </source>
</reference>
<proteinExistence type="predicted"/>
<keyword evidence="2" id="KW-0805">Transcription regulation</keyword>
<keyword evidence="1" id="KW-0862">Zinc</keyword>
<dbReference type="PANTHER" id="PTHR47171">
    <property type="entry name" value="FARA-RELATED"/>
    <property type="match status" value="1"/>
</dbReference>
<dbReference type="Proteomes" id="UP001265746">
    <property type="component" value="Unassembled WGS sequence"/>
</dbReference>
<name>A0AAD9W6F6_PHOAM</name>
<evidence type="ECO:0000256" key="1">
    <source>
        <dbReference type="ARBA" id="ARBA00022833"/>
    </source>
</evidence>
<evidence type="ECO:0000256" key="5">
    <source>
        <dbReference type="ARBA" id="ARBA00023242"/>
    </source>
</evidence>
<evidence type="ECO:0000313" key="7">
    <source>
        <dbReference type="EMBL" id="KAK2611542.1"/>
    </source>
</evidence>
<evidence type="ECO:0000256" key="2">
    <source>
        <dbReference type="ARBA" id="ARBA00023015"/>
    </source>
</evidence>
<evidence type="ECO:0000256" key="3">
    <source>
        <dbReference type="ARBA" id="ARBA00023125"/>
    </source>
</evidence>
<dbReference type="GO" id="GO:0008270">
    <property type="term" value="F:zinc ion binding"/>
    <property type="evidence" value="ECO:0007669"/>
    <property type="project" value="InterPro"/>
</dbReference>
<dbReference type="Pfam" id="PF04082">
    <property type="entry name" value="Fungal_trans"/>
    <property type="match status" value="1"/>
</dbReference>